<dbReference type="InterPro" id="IPR004147">
    <property type="entry name" value="ABC1_dom"/>
</dbReference>
<dbReference type="PROSITE" id="PS50011">
    <property type="entry name" value="PROTEIN_KINASE_DOM"/>
    <property type="match status" value="1"/>
</dbReference>
<dbReference type="PANTHER" id="PTHR10566:SF118">
    <property type="entry name" value="PROTEIN KINASE DOMAIN-CONTAINING PROTEIN"/>
    <property type="match status" value="1"/>
</dbReference>
<evidence type="ECO:0000313" key="4">
    <source>
        <dbReference type="Proteomes" id="UP000232323"/>
    </source>
</evidence>
<evidence type="ECO:0000259" key="2">
    <source>
        <dbReference type="PROSITE" id="PS50011"/>
    </source>
</evidence>
<dbReference type="PANTHER" id="PTHR10566">
    <property type="entry name" value="CHAPERONE-ACTIVITY OF BC1 COMPLEX CABC1 -RELATED"/>
    <property type="match status" value="1"/>
</dbReference>
<keyword evidence="4" id="KW-1185">Reference proteome</keyword>
<comment type="similarity">
    <text evidence="1">Belongs to the protein kinase superfamily. ADCK protein kinase family.</text>
</comment>
<dbReference type="OrthoDB" id="427480at2759"/>
<proteinExistence type="inferred from homology"/>
<dbReference type="Pfam" id="PF03109">
    <property type="entry name" value="ABC1"/>
    <property type="match status" value="1"/>
</dbReference>
<dbReference type="GO" id="GO:0004672">
    <property type="term" value="F:protein kinase activity"/>
    <property type="evidence" value="ECO:0007669"/>
    <property type="project" value="InterPro"/>
</dbReference>
<dbReference type="InterPro" id="IPR011009">
    <property type="entry name" value="Kinase-like_dom_sf"/>
</dbReference>
<dbReference type="SUPFAM" id="SSF56112">
    <property type="entry name" value="Protein kinase-like (PK-like)"/>
    <property type="match status" value="1"/>
</dbReference>
<dbReference type="InterPro" id="IPR000719">
    <property type="entry name" value="Prot_kinase_dom"/>
</dbReference>
<dbReference type="GO" id="GO:0005524">
    <property type="term" value="F:ATP binding"/>
    <property type="evidence" value="ECO:0007669"/>
    <property type="project" value="InterPro"/>
</dbReference>
<sequence length="1013" mass="108272">MPGCGHATPVEGRRKMVVPAGNRSFTHRLKTLRANNPRTDSFGLTLAEQLAPAQISQHAHDSIMLSPQLSVSDSLLNMQSLNPSIFAAVQSAQDTTTHAATLIAQMSLDTVSAVSGSIEQPMQVHFGAHALQHSATALTDWVMSNMSWLEVSKPGSLDQLSESFGGLKRTTALIASIPAPSININDVSSMAAATSAVARSLLQQQMSAAASSADAAALSASALLTQLLDGFNSLQSTGLGGYSIALIALLTTVVMSVVVSTAPSKEYQGYTERLHPDELPVLGSQYSAESSREYWSRRPLAVAQRSAEILSEAVGLGSMLLLDIWTGRLQANEADRAVQLRGVIERLGPAFVKVAQALSTRSDILSPEYFLQIQKLQDRVPPFPCAQAKAAMKAAFKRPVEEVFSVLSDKPVAAASLGQVYRATLKPEMGGGDVAVKVLRPGVLEQVSLDLYIMREASILLEMTGRKTSNFVAVIDEWAGRFLAEMDYKLEAQNAYLLGRDMSSLSGIKVATVVTELSTSDVLTTEWVVGEKLSDSRAADVRELCTTLLNTYLIQLLETGLLHADPHPGNLIRTPEGKICILDYGLMTEVTEDQRWAILEYIAHLSTENWAALAVDLQRLGFIPLAVDVKQGDLIPRLGCVMSQLIGGGGAAKVNIDKVTDDLSELGKLYPITVPPFFALILRAFSVIEGIALGVDPDYAIVRECFPYLSRRLLQDDSERSRSILRQLLYGNKQHIDIQRLTRVADSFGSYTTDGLQLACASSATLSLTPTSSAATLATQPDAAAVASTSSQRPAVSGLDPVIKDALVIMFGKRGTYVQDLLVEEAVAAVDALSKSAIYSILQSLLSSAPAALASNSMTSLGPFRGIFSPIPTPVELLSRVSPVLATTPEDVEALAVVYEVMSLLQRGEAAAGQVPAAPGSRQQGIPRLSMAAAELAPLLPEISPGLNYMAETFARAFIRRLVQRFANLGGLAGFGFRDANSALAVLRFLDPPAVQKTTSAEKVKGGNRAFAK</sequence>
<dbReference type="EMBL" id="BEGY01000016">
    <property type="protein sequence ID" value="GAX76281.1"/>
    <property type="molecule type" value="Genomic_DNA"/>
</dbReference>
<dbReference type="STRING" id="1157962.A0A250WZM3"/>
<protein>
    <recommendedName>
        <fullName evidence="2">Protein kinase domain-containing protein</fullName>
    </recommendedName>
</protein>
<dbReference type="CDD" id="cd05121">
    <property type="entry name" value="ABC1_ADCK3-like"/>
    <property type="match status" value="1"/>
</dbReference>
<dbReference type="AlphaFoldDB" id="A0A250WZM3"/>
<evidence type="ECO:0000256" key="1">
    <source>
        <dbReference type="ARBA" id="ARBA00009670"/>
    </source>
</evidence>
<name>A0A250WZM3_9CHLO</name>
<evidence type="ECO:0000313" key="3">
    <source>
        <dbReference type="EMBL" id="GAX76281.1"/>
    </source>
</evidence>
<reference evidence="3 4" key="1">
    <citation type="submission" date="2017-08" db="EMBL/GenBank/DDBJ databases">
        <title>Acidophilic green algal genome provides insights into adaptation to an acidic environment.</title>
        <authorList>
            <person name="Hirooka S."/>
            <person name="Hirose Y."/>
            <person name="Kanesaki Y."/>
            <person name="Higuchi S."/>
            <person name="Fujiwara T."/>
            <person name="Onuma R."/>
            <person name="Era A."/>
            <person name="Ohbayashi R."/>
            <person name="Uzuka A."/>
            <person name="Nozaki H."/>
            <person name="Yoshikawa H."/>
            <person name="Miyagishima S.Y."/>
        </authorList>
    </citation>
    <scope>NUCLEOTIDE SEQUENCE [LARGE SCALE GENOMIC DNA]</scope>
    <source>
        <strain evidence="3 4">NIES-2499</strain>
    </source>
</reference>
<dbReference type="InterPro" id="IPR050154">
    <property type="entry name" value="UbiB_kinase"/>
</dbReference>
<accession>A0A250WZM3</accession>
<comment type="caution">
    <text evidence="3">The sequence shown here is derived from an EMBL/GenBank/DDBJ whole genome shotgun (WGS) entry which is preliminary data.</text>
</comment>
<gene>
    <name evidence="3" type="ORF">CEUSTIGMA_g3726.t1</name>
</gene>
<feature type="domain" description="Protein kinase" evidence="2">
    <location>
        <begin position="406"/>
        <end position="738"/>
    </location>
</feature>
<organism evidence="3 4">
    <name type="scientific">Chlamydomonas eustigma</name>
    <dbReference type="NCBI Taxonomy" id="1157962"/>
    <lineage>
        <taxon>Eukaryota</taxon>
        <taxon>Viridiplantae</taxon>
        <taxon>Chlorophyta</taxon>
        <taxon>core chlorophytes</taxon>
        <taxon>Chlorophyceae</taxon>
        <taxon>CS clade</taxon>
        <taxon>Chlamydomonadales</taxon>
        <taxon>Chlamydomonadaceae</taxon>
        <taxon>Chlamydomonas</taxon>
    </lineage>
</organism>
<dbReference type="Proteomes" id="UP000232323">
    <property type="component" value="Unassembled WGS sequence"/>
</dbReference>